<keyword evidence="1" id="KW-0597">Phosphoprotein</keyword>
<dbReference type="Proteomes" id="UP001184853">
    <property type="component" value="Unassembled WGS sequence"/>
</dbReference>
<name>A0ABU1LAE2_9FLAO</name>
<organism evidence="3 4">
    <name type="scientific">Chryseobacterium geocarposphaerae</name>
    <dbReference type="NCBI Taxonomy" id="1416776"/>
    <lineage>
        <taxon>Bacteria</taxon>
        <taxon>Pseudomonadati</taxon>
        <taxon>Bacteroidota</taxon>
        <taxon>Flavobacteriia</taxon>
        <taxon>Flavobacteriales</taxon>
        <taxon>Weeksellaceae</taxon>
        <taxon>Chryseobacterium group</taxon>
        <taxon>Chryseobacterium</taxon>
    </lineage>
</organism>
<dbReference type="PROSITE" id="PS50110">
    <property type="entry name" value="RESPONSE_REGULATORY"/>
    <property type="match status" value="1"/>
</dbReference>
<keyword evidence="4" id="KW-1185">Reference proteome</keyword>
<dbReference type="RefSeq" id="WP_115982084.1">
    <property type="nucleotide sequence ID" value="NZ_JAVDQS010000001.1"/>
</dbReference>
<evidence type="ECO:0000259" key="2">
    <source>
        <dbReference type="PROSITE" id="PS50110"/>
    </source>
</evidence>
<proteinExistence type="predicted"/>
<sequence>MKCIIVNDDTSMRKTIEKLIAQTDDMEFVSAFNTTFEAHVFLKSIKIDVVFFDIQMYDVNNLEFLQNIPENIFVIYIPEFSPFANTSCKTDIQHLSEPVISKRFKKGVDEARVFLELIQEEKSDISDDYFVI</sequence>
<evidence type="ECO:0000256" key="1">
    <source>
        <dbReference type="PROSITE-ProRule" id="PRU00169"/>
    </source>
</evidence>
<evidence type="ECO:0000313" key="3">
    <source>
        <dbReference type="EMBL" id="MDR6403684.1"/>
    </source>
</evidence>
<accession>A0ABU1LAE2</accession>
<dbReference type="EMBL" id="JAVDQS010000001">
    <property type="protein sequence ID" value="MDR6403684.1"/>
    <property type="molecule type" value="Genomic_DNA"/>
</dbReference>
<feature type="domain" description="Response regulatory" evidence="2">
    <location>
        <begin position="2"/>
        <end position="117"/>
    </location>
</feature>
<gene>
    <name evidence="3" type="ORF">J2781_000588</name>
</gene>
<dbReference type="Pfam" id="PF00072">
    <property type="entry name" value="Response_reg"/>
    <property type="match status" value="1"/>
</dbReference>
<dbReference type="InterPro" id="IPR011006">
    <property type="entry name" value="CheY-like_superfamily"/>
</dbReference>
<protein>
    <submittedName>
        <fullName evidence="3">Two-component SAPR family response regulator</fullName>
    </submittedName>
</protein>
<feature type="modified residue" description="4-aspartylphosphate" evidence="1">
    <location>
        <position position="53"/>
    </location>
</feature>
<comment type="caution">
    <text evidence="3">The sequence shown here is derived from an EMBL/GenBank/DDBJ whole genome shotgun (WGS) entry which is preliminary data.</text>
</comment>
<evidence type="ECO:0000313" key="4">
    <source>
        <dbReference type="Proteomes" id="UP001184853"/>
    </source>
</evidence>
<dbReference type="SUPFAM" id="SSF52172">
    <property type="entry name" value="CheY-like"/>
    <property type="match status" value="1"/>
</dbReference>
<reference evidence="3 4" key="1">
    <citation type="submission" date="2023-07" db="EMBL/GenBank/DDBJ databases">
        <title>Sorghum-associated microbial communities from plants grown in Nebraska, USA.</title>
        <authorList>
            <person name="Schachtman D."/>
        </authorList>
    </citation>
    <scope>NUCLEOTIDE SEQUENCE [LARGE SCALE GENOMIC DNA]</scope>
    <source>
        <strain evidence="3 4">DS1709</strain>
    </source>
</reference>
<dbReference type="InterPro" id="IPR001789">
    <property type="entry name" value="Sig_transdc_resp-reg_receiver"/>
</dbReference>
<dbReference type="Gene3D" id="3.40.50.2300">
    <property type="match status" value="1"/>
</dbReference>